<proteinExistence type="inferred from homology"/>
<dbReference type="Pfam" id="PF06415">
    <property type="entry name" value="iPGM_N"/>
    <property type="match status" value="1"/>
</dbReference>
<dbReference type="GO" id="GO:0005737">
    <property type="term" value="C:cytoplasm"/>
    <property type="evidence" value="ECO:0007669"/>
    <property type="project" value="InterPro"/>
</dbReference>
<dbReference type="GO" id="GO:0006096">
    <property type="term" value="P:glycolytic process"/>
    <property type="evidence" value="ECO:0007669"/>
    <property type="project" value="UniProtKB-UniPathway"/>
</dbReference>
<protein>
    <recommendedName>
        <fullName evidence="4">phosphoglycerate mutase (2,3-diphosphoglycerate-independent)</fullName>
        <ecNumber evidence="4">5.4.2.12</ecNumber>
    </recommendedName>
</protein>
<sequence>MSNEYTLKHLPNYNGSQGPLLTIVLDGYGLGRQDDSDCVHLADPTYMEKLASDAQAKNLYCSLKAHGTAVGLPSDGDMGNSEVGHNALGCGQLVAQGAKLVANCLDDGSLFKSKNFTHIVDELKDGTGRTLHMFGLLSDGNIHSHIAHVEKIMKEVAKEGVTDVRLHILTDGRDVGAMSSPTYVERLEKCLAECGPNFKIAS</sequence>
<dbReference type="Proteomes" id="UP000574390">
    <property type="component" value="Unassembled WGS sequence"/>
</dbReference>
<dbReference type="GO" id="GO:0006007">
    <property type="term" value="P:glucose catabolic process"/>
    <property type="evidence" value="ECO:0007669"/>
    <property type="project" value="InterPro"/>
</dbReference>
<evidence type="ECO:0000259" key="9">
    <source>
        <dbReference type="Pfam" id="PF06415"/>
    </source>
</evidence>
<comment type="pathway">
    <text evidence="2">Carbohydrate degradation; glycolysis; pyruvate from D-glyceraldehyde 3-phosphate: step 3/5.</text>
</comment>
<comment type="cofactor">
    <cofactor evidence="1">
        <name>Mn(2+)</name>
        <dbReference type="ChEBI" id="CHEBI:29035"/>
    </cofactor>
</comment>
<accession>A0A7J6TPS7</accession>
<dbReference type="EMBL" id="JABANM010006148">
    <property type="protein sequence ID" value="KAF4746386.1"/>
    <property type="molecule type" value="Genomic_DNA"/>
</dbReference>
<dbReference type="GO" id="GO:0030145">
    <property type="term" value="F:manganese ion binding"/>
    <property type="evidence" value="ECO:0007669"/>
    <property type="project" value="InterPro"/>
</dbReference>
<organism evidence="10 11">
    <name type="scientific">Perkinsus olseni</name>
    <name type="common">Perkinsus atlanticus</name>
    <dbReference type="NCBI Taxonomy" id="32597"/>
    <lineage>
        <taxon>Eukaryota</taxon>
        <taxon>Sar</taxon>
        <taxon>Alveolata</taxon>
        <taxon>Perkinsozoa</taxon>
        <taxon>Perkinsea</taxon>
        <taxon>Perkinsida</taxon>
        <taxon>Perkinsidae</taxon>
        <taxon>Perkinsus</taxon>
    </lineage>
</organism>
<evidence type="ECO:0000256" key="3">
    <source>
        <dbReference type="ARBA" id="ARBA00008819"/>
    </source>
</evidence>
<keyword evidence="5" id="KW-0479">Metal-binding</keyword>
<dbReference type="PANTHER" id="PTHR31637">
    <property type="entry name" value="2,3-BISPHOSPHOGLYCERATE-INDEPENDENT PHOSPHOGLYCERATE MUTASE"/>
    <property type="match status" value="1"/>
</dbReference>
<evidence type="ECO:0000256" key="4">
    <source>
        <dbReference type="ARBA" id="ARBA00012026"/>
    </source>
</evidence>
<evidence type="ECO:0000313" key="11">
    <source>
        <dbReference type="Proteomes" id="UP000574390"/>
    </source>
</evidence>
<reference evidence="10 11" key="1">
    <citation type="submission" date="2020-04" db="EMBL/GenBank/DDBJ databases">
        <title>Perkinsus olseni comparative genomics.</title>
        <authorList>
            <person name="Bogema D.R."/>
        </authorList>
    </citation>
    <scope>NUCLEOTIDE SEQUENCE [LARGE SCALE GENOMIC DNA]</scope>
    <source>
        <strain evidence="10">ATCC PRA-205</strain>
    </source>
</reference>
<feature type="non-terminal residue" evidence="10">
    <location>
        <position position="1"/>
    </location>
</feature>
<evidence type="ECO:0000313" key="10">
    <source>
        <dbReference type="EMBL" id="KAF4746386.1"/>
    </source>
</evidence>
<dbReference type="InterPro" id="IPR017850">
    <property type="entry name" value="Alkaline_phosphatase_core_sf"/>
</dbReference>
<evidence type="ECO:0000256" key="6">
    <source>
        <dbReference type="ARBA" id="ARBA00023152"/>
    </source>
</evidence>
<dbReference type="AlphaFoldDB" id="A0A7J6TPS7"/>
<dbReference type="UniPathway" id="UPA00109">
    <property type="reaction ID" value="UER00186"/>
</dbReference>
<dbReference type="InterPro" id="IPR011258">
    <property type="entry name" value="BPG-indep_PGM_N"/>
</dbReference>
<comment type="caution">
    <text evidence="10">The sequence shown here is derived from an EMBL/GenBank/DDBJ whole genome shotgun (WGS) entry which is preliminary data.</text>
</comment>
<dbReference type="InterPro" id="IPR005995">
    <property type="entry name" value="Pgm_bpd_ind"/>
</dbReference>
<evidence type="ECO:0000256" key="7">
    <source>
        <dbReference type="ARBA" id="ARBA00023211"/>
    </source>
</evidence>
<name>A0A7J6TPS7_PEROL</name>
<dbReference type="SUPFAM" id="SSF64158">
    <property type="entry name" value="2,3-Bisphosphoglycerate-independent phosphoglycerate mutase, substrate-binding domain"/>
    <property type="match status" value="1"/>
</dbReference>
<evidence type="ECO:0000256" key="1">
    <source>
        <dbReference type="ARBA" id="ARBA00001936"/>
    </source>
</evidence>
<evidence type="ECO:0000256" key="2">
    <source>
        <dbReference type="ARBA" id="ARBA00004798"/>
    </source>
</evidence>
<dbReference type="GO" id="GO:0004619">
    <property type="term" value="F:phosphoglycerate mutase activity"/>
    <property type="evidence" value="ECO:0007669"/>
    <property type="project" value="UniProtKB-EC"/>
</dbReference>
<keyword evidence="8" id="KW-0413">Isomerase</keyword>
<keyword evidence="7" id="KW-0464">Manganese</keyword>
<evidence type="ECO:0000256" key="5">
    <source>
        <dbReference type="ARBA" id="ARBA00022723"/>
    </source>
</evidence>
<evidence type="ECO:0000256" key="8">
    <source>
        <dbReference type="ARBA" id="ARBA00023235"/>
    </source>
</evidence>
<dbReference type="EC" id="5.4.2.12" evidence="4"/>
<dbReference type="PANTHER" id="PTHR31637:SF0">
    <property type="entry name" value="2,3-BISPHOSPHOGLYCERATE-INDEPENDENT PHOSPHOGLYCERATE MUTASE"/>
    <property type="match status" value="1"/>
</dbReference>
<keyword evidence="6" id="KW-0324">Glycolysis</keyword>
<dbReference type="Gene3D" id="3.40.1450.10">
    <property type="entry name" value="BPG-independent phosphoglycerate mutase, domain B"/>
    <property type="match status" value="1"/>
</dbReference>
<dbReference type="InterPro" id="IPR036646">
    <property type="entry name" value="PGAM_B_sf"/>
</dbReference>
<dbReference type="SUPFAM" id="SSF53649">
    <property type="entry name" value="Alkaline phosphatase-like"/>
    <property type="match status" value="1"/>
</dbReference>
<comment type="similarity">
    <text evidence="3">Belongs to the BPG-independent phosphoglycerate mutase family.</text>
</comment>
<feature type="domain" description="BPG-independent PGAM N-terminal" evidence="9">
    <location>
        <begin position="103"/>
        <end position="202"/>
    </location>
</feature>
<gene>
    <name evidence="10" type="ORF">FOZ62_003569</name>
</gene>